<dbReference type="Proteomes" id="UP000447434">
    <property type="component" value="Chromosome 5"/>
</dbReference>
<sequence length="56" mass="6326">MCVLVILLACSNPSLESHCLRVSDSWAERCEFFSSFSAHMGCLNLTKTERCILILF</sequence>
<feature type="signal peptide" evidence="1">
    <location>
        <begin position="1"/>
        <end position="17"/>
    </location>
</feature>
<dbReference type="EMBL" id="WOCE01000005">
    <property type="protein sequence ID" value="KAE9613439.1"/>
    <property type="molecule type" value="Genomic_DNA"/>
</dbReference>
<organism evidence="2 3">
    <name type="scientific">Lupinus albus</name>
    <name type="common">White lupine</name>
    <name type="synonym">Lupinus termis</name>
    <dbReference type="NCBI Taxonomy" id="3870"/>
    <lineage>
        <taxon>Eukaryota</taxon>
        <taxon>Viridiplantae</taxon>
        <taxon>Streptophyta</taxon>
        <taxon>Embryophyta</taxon>
        <taxon>Tracheophyta</taxon>
        <taxon>Spermatophyta</taxon>
        <taxon>Magnoliopsida</taxon>
        <taxon>eudicotyledons</taxon>
        <taxon>Gunneridae</taxon>
        <taxon>Pentapetalae</taxon>
        <taxon>rosids</taxon>
        <taxon>fabids</taxon>
        <taxon>Fabales</taxon>
        <taxon>Fabaceae</taxon>
        <taxon>Papilionoideae</taxon>
        <taxon>50 kb inversion clade</taxon>
        <taxon>genistoids sensu lato</taxon>
        <taxon>core genistoids</taxon>
        <taxon>Genisteae</taxon>
        <taxon>Lupinus</taxon>
    </lineage>
</organism>
<name>A0A6A4QJ14_LUPAL</name>
<dbReference type="AlphaFoldDB" id="A0A6A4QJ14"/>
<proteinExistence type="predicted"/>
<evidence type="ECO:0000313" key="3">
    <source>
        <dbReference type="Proteomes" id="UP000447434"/>
    </source>
</evidence>
<comment type="caution">
    <text evidence="2">The sequence shown here is derived from an EMBL/GenBank/DDBJ whole genome shotgun (WGS) entry which is preliminary data.</text>
</comment>
<evidence type="ECO:0000313" key="2">
    <source>
        <dbReference type="EMBL" id="KAE9613439.1"/>
    </source>
</evidence>
<reference evidence="3" key="1">
    <citation type="journal article" date="2020" name="Nat. Commun.">
        <title>Genome sequence of the cluster root forming white lupin.</title>
        <authorList>
            <person name="Hufnagel B."/>
            <person name="Marques A."/>
            <person name="Soriano A."/>
            <person name="Marques L."/>
            <person name="Divol F."/>
            <person name="Doumas P."/>
            <person name="Sallet E."/>
            <person name="Mancinotti D."/>
            <person name="Carrere S."/>
            <person name="Marande W."/>
            <person name="Arribat S."/>
            <person name="Keller J."/>
            <person name="Huneau C."/>
            <person name="Blein T."/>
            <person name="Aime D."/>
            <person name="Laguerre M."/>
            <person name="Taylor J."/>
            <person name="Schubert V."/>
            <person name="Nelson M."/>
            <person name="Geu-Flores F."/>
            <person name="Crespi M."/>
            <person name="Gallardo-Guerrero K."/>
            <person name="Delaux P.-M."/>
            <person name="Salse J."/>
            <person name="Berges H."/>
            <person name="Guyot R."/>
            <person name="Gouzy J."/>
            <person name="Peret B."/>
        </authorList>
    </citation>
    <scope>NUCLEOTIDE SEQUENCE [LARGE SCALE GENOMIC DNA]</scope>
    <source>
        <strain evidence="3">cv. Amiga</strain>
    </source>
</reference>
<protein>
    <submittedName>
        <fullName evidence="2">Uncharacterized protein</fullName>
    </submittedName>
</protein>
<keyword evidence="1" id="KW-0732">Signal</keyword>
<keyword evidence="3" id="KW-1185">Reference proteome</keyword>
<evidence type="ECO:0000256" key="1">
    <source>
        <dbReference type="SAM" id="SignalP"/>
    </source>
</evidence>
<accession>A0A6A4QJ14</accession>
<feature type="chain" id="PRO_5025470606" evidence="1">
    <location>
        <begin position="18"/>
        <end position="56"/>
    </location>
</feature>
<gene>
    <name evidence="2" type="ORF">Lalb_Chr05g0217451</name>
</gene>